<feature type="signal peptide" evidence="1">
    <location>
        <begin position="1"/>
        <end position="24"/>
    </location>
</feature>
<protein>
    <recommendedName>
        <fullName evidence="4">GH18 domain-containing protein</fullName>
    </recommendedName>
</protein>
<dbReference type="Proteomes" id="UP001199642">
    <property type="component" value="Chromosome"/>
</dbReference>
<dbReference type="EMBL" id="CP082781">
    <property type="protein sequence ID" value="UGS25483.1"/>
    <property type="molecule type" value="Genomic_DNA"/>
</dbReference>
<evidence type="ECO:0000313" key="2">
    <source>
        <dbReference type="EMBL" id="UGS25483.1"/>
    </source>
</evidence>
<accession>A0ABY3RNI1</accession>
<sequence length="554" mass="59712">MRTKRAVAAWAVAGLLGGALTVVAATPAAAEDPVTAIAITSPDDGATVQGETLTVTGTSANVSELVLAVGGQELVPIEQVEDDGDWQVSIDIADVDGRLDLAVRGRDLTTLYTTWSSFVAVEVDNPAAAKPVVTIVSPEEGPQDGRVLKPVVRVASEHAVQSVEVRVNGGEWRRATPAPGNTGDYRAVFPAREAGFVGIEARATDVAGHVSLSPTTYVSVGGAQAQDPVVYDQDRSMWIWERASYEAVFSTAARDRLGAVMDDTETFGSDPIRTIYLGVDRYGDRDMLRDAREEVAAFVRWAKERGYHVQATVAGGTRPPYFGALEQFEHFAVDEFEKVLDYNLAVPEDARFDGINVDIEPYILGEWKVPGNDLPNRWLEVLQTLIERRDASGLPVLVGPAIPRWLDTSSCCTAITWNGETKPLSDHIQDMTDYISIMDYRDTADGGAGIIAQAQHEIDYANAIGKPDSVVIGIETKDLSGTGDPESVTFFEEGRTYLEAELDKVYAAFGDEPSFGGIAMHHYDDLLTLPSAWEDQPPVYYPVPGAGPGGPALP</sequence>
<evidence type="ECO:0008006" key="4">
    <source>
        <dbReference type="Google" id="ProtNLM"/>
    </source>
</evidence>
<organism evidence="2 3">
    <name type="scientific">Microbacterium resistens</name>
    <dbReference type="NCBI Taxonomy" id="156977"/>
    <lineage>
        <taxon>Bacteria</taxon>
        <taxon>Bacillati</taxon>
        <taxon>Actinomycetota</taxon>
        <taxon>Actinomycetes</taxon>
        <taxon>Micrococcales</taxon>
        <taxon>Microbacteriaceae</taxon>
        <taxon>Microbacterium</taxon>
    </lineage>
</organism>
<keyword evidence="3" id="KW-1185">Reference proteome</keyword>
<reference evidence="2 3" key="1">
    <citation type="submission" date="2023-01" db="EMBL/GenBank/DDBJ databases">
        <title>Characterization of estradiol degrading bacteria Microbacterium sp. MZT7 and reveal degrading genes through genome analysis.</title>
        <authorList>
            <person name="Hao P."/>
            <person name="Gao Y."/>
        </authorList>
    </citation>
    <scope>NUCLEOTIDE SEQUENCE [LARGE SCALE GENOMIC DNA]</scope>
    <source>
        <strain evidence="2 3">MZT7</strain>
    </source>
</reference>
<dbReference type="Gene3D" id="3.20.20.80">
    <property type="entry name" value="Glycosidases"/>
    <property type="match status" value="1"/>
</dbReference>
<dbReference type="RefSeq" id="WP_231819337.1">
    <property type="nucleotide sequence ID" value="NZ_CP082781.1"/>
</dbReference>
<gene>
    <name evidence="2" type="ORF">K8F61_12430</name>
</gene>
<feature type="chain" id="PRO_5045817702" description="GH18 domain-containing protein" evidence="1">
    <location>
        <begin position="25"/>
        <end position="554"/>
    </location>
</feature>
<name>A0ABY3RNI1_9MICO</name>
<dbReference type="InterPro" id="IPR017853">
    <property type="entry name" value="GH"/>
</dbReference>
<dbReference type="Gene3D" id="2.60.40.10">
    <property type="entry name" value="Immunoglobulins"/>
    <property type="match status" value="2"/>
</dbReference>
<proteinExistence type="predicted"/>
<keyword evidence="1" id="KW-0732">Signal</keyword>
<dbReference type="InterPro" id="IPR010916">
    <property type="entry name" value="TonB_box_CS"/>
</dbReference>
<dbReference type="InterPro" id="IPR013783">
    <property type="entry name" value="Ig-like_fold"/>
</dbReference>
<evidence type="ECO:0000256" key="1">
    <source>
        <dbReference type="SAM" id="SignalP"/>
    </source>
</evidence>
<evidence type="ECO:0000313" key="3">
    <source>
        <dbReference type="Proteomes" id="UP001199642"/>
    </source>
</evidence>
<dbReference type="PROSITE" id="PS00430">
    <property type="entry name" value="TONB_DEPENDENT_REC_1"/>
    <property type="match status" value="1"/>
</dbReference>
<dbReference type="SUPFAM" id="SSF51445">
    <property type="entry name" value="(Trans)glycosidases"/>
    <property type="match status" value="1"/>
</dbReference>